<dbReference type="AlphaFoldDB" id="A0A375I2F9"/>
<keyword evidence="7" id="KW-1185">Reference proteome</keyword>
<evidence type="ECO:0000256" key="4">
    <source>
        <dbReference type="ARBA" id="ARBA00023014"/>
    </source>
</evidence>
<evidence type="ECO:0000259" key="5">
    <source>
        <dbReference type="SMART" id="SM00478"/>
    </source>
</evidence>
<evidence type="ECO:0000256" key="2">
    <source>
        <dbReference type="ARBA" id="ARBA00022723"/>
    </source>
</evidence>
<evidence type="ECO:0000313" key="6">
    <source>
        <dbReference type="EMBL" id="SPF68311.1"/>
    </source>
</evidence>
<dbReference type="SMART" id="SM00478">
    <property type="entry name" value="ENDO3c"/>
    <property type="match status" value="1"/>
</dbReference>
<sequence length="214" mass="23513">MPTFRALFDVLSATTASEDWWPAETRFEMMAGAVLVQNTAWTNVERSVDALRAAGLLDAAAMRGIDREALAEIIRPSGFMTAKSRSLKELADWFVRHDGDAAAWDDAELRSSLLAVRGVGAETADAISLYAYRRPVFVFDSYARRLLAVAGFGEHPDYGRARAALNARVQAEGFTVDEFAVFHALIIRAGQDARAAGGWLIHWPRLMRAAGRTP</sequence>
<dbReference type="Pfam" id="PF00730">
    <property type="entry name" value="HhH-GPD"/>
    <property type="match status" value="1"/>
</dbReference>
<evidence type="ECO:0000256" key="1">
    <source>
        <dbReference type="ARBA" id="ARBA00022485"/>
    </source>
</evidence>
<evidence type="ECO:0000256" key="3">
    <source>
        <dbReference type="ARBA" id="ARBA00023004"/>
    </source>
</evidence>
<proteinExistence type="predicted"/>
<dbReference type="GO" id="GO:0046872">
    <property type="term" value="F:metal ion binding"/>
    <property type="evidence" value="ECO:0007669"/>
    <property type="project" value="UniProtKB-KW"/>
</dbReference>
<keyword evidence="1" id="KW-0004">4Fe-4S</keyword>
<dbReference type="GO" id="GO:0006284">
    <property type="term" value="P:base-excision repair"/>
    <property type="evidence" value="ECO:0007669"/>
    <property type="project" value="InterPro"/>
</dbReference>
<reference evidence="7" key="1">
    <citation type="submission" date="2018-02" db="EMBL/GenBank/DDBJ databases">
        <authorList>
            <person name="Hornung B."/>
        </authorList>
    </citation>
    <scope>NUCLEOTIDE SEQUENCE [LARGE SCALE GENOMIC DNA]</scope>
</reference>
<dbReference type="EMBL" id="OMOH01000004">
    <property type="protein sequence ID" value="SPF68311.1"/>
    <property type="molecule type" value="Genomic_DNA"/>
</dbReference>
<feature type="domain" description="HhH-GPD" evidence="5">
    <location>
        <begin position="35"/>
        <end position="192"/>
    </location>
</feature>
<dbReference type="GO" id="GO:0051539">
    <property type="term" value="F:4 iron, 4 sulfur cluster binding"/>
    <property type="evidence" value="ECO:0007669"/>
    <property type="project" value="UniProtKB-KW"/>
</dbReference>
<evidence type="ECO:0000313" key="7">
    <source>
        <dbReference type="Proteomes" id="UP000265962"/>
    </source>
</evidence>
<keyword evidence="4" id="KW-0411">Iron-sulfur</keyword>
<dbReference type="InterPro" id="IPR003265">
    <property type="entry name" value="HhH-GPD_domain"/>
</dbReference>
<dbReference type="CDD" id="cd00056">
    <property type="entry name" value="ENDO3c"/>
    <property type="match status" value="1"/>
</dbReference>
<keyword evidence="2" id="KW-0479">Metal-binding</keyword>
<dbReference type="InterPro" id="IPR011257">
    <property type="entry name" value="DNA_glycosylase"/>
</dbReference>
<keyword evidence="6" id="KW-0456">Lyase</keyword>
<dbReference type="PIRSF" id="PIRSF001435">
    <property type="entry name" value="Nth"/>
    <property type="match status" value="1"/>
</dbReference>
<dbReference type="Gene3D" id="1.10.340.30">
    <property type="entry name" value="Hypothetical protein, domain 2"/>
    <property type="match status" value="1"/>
</dbReference>
<dbReference type="EC" id="4.2.99.18" evidence="6"/>
<dbReference type="GO" id="GO:0140078">
    <property type="term" value="F:class I DNA-(apurinic or apyrimidinic site) endonuclease activity"/>
    <property type="evidence" value="ECO:0007669"/>
    <property type="project" value="UniProtKB-EC"/>
</dbReference>
<name>A0A375I2F9_9ACTN</name>
<accession>A0A375I2F9</accession>
<organism evidence="6 7">
    <name type="scientific">Propionibacterium ruminifibrarum</name>
    <dbReference type="NCBI Taxonomy" id="1962131"/>
    <lineage>
        <taxon>Bacteria</taxon>
        <taxon>Bacillati</taxon>
        <taxon>Actinomycetota</taxon>
        <taxon>Actinomycetes</taxon>
        <taxon>Propionibacteriales</taxon>
        <taxon>Propionibacteriaceae</taxon>
        <taxon>Propionibacterium</taxon>
    </lineage>
</organism>
<dbReference type="Proteomes" id="UP000265962">
    <property type="component" value="Unassembled WGS sequence"/>
</dbReference>
<dbReference type="PANTHER" id="PTHR10359">
    <property type="entry name" value="A/G-SPECIFIC ADENINE GLYCOSYLASE/ENDONUCLEASE III"/>
    <property type="match status" value="1"/>
</dbReference>
<gene>
    <name evidence="6" type="ORF">PROPJV5_1255</name>
</gene>
<protein>
    <submittedName>
        <fullName evidence="6">DNA-(Apurinic or apyrimidinic site) lyase</fullName>
        <ecNumber evidence="6">4.2.99.18</ecNumber>
    </submittedName>
</protein>
<dbReference type="SUPFAM" id="SSF48150">
    <property type="entry name" value="DNA-glycosylase"/>
    <property type="match status" value="1"/>
</dbReference>
<dbReference type="PANTHER" id="PTHR10359:SF19">
    <property type="entry name" value="DNA REPAIR GLYCOSYLASE MJ1434-RELATED"/>
    <property type="match status" value="1"/>
</dbReference>
<keyword evidence="3" id="KW-0408">Iron</keyword>